<reference evidence="2 3" key="1">
    <citation type="journal article" date="2021" name="Nat. Commun.">
        <title>Genetic determinants of endophytism in the Arabidopsis root mycobiome.</title>
        <authorList>
            <person name="Mesny F."/>
            <person name="Miyauchi S."/>
            <person name="Thiergart T."/>
            <person name="Pickel B."/>
            <person name="Atanasova L."/>
            <person name="Karlsson M."/>
            <person name="Huettel B."/>
            <person name="Barry K.W."/>
            <person name="Haridas S."/>
            <person name="Chen C."/>
            <person name="Bauer D."/>
            <person name="Andreopoulos W."/>
            <person name="Pangilinan J."/>
            <person name="LaButti K."/>
            <person name="Riley R."/>
            <person name="Lipzen A."/>
            <person name="Clum A."/>
            <person name="Drula E."/>
            <person name="Henrissat B."/>
            <person name="Kohler A."/>
            <person name="Grigoriev I.V."/>
            <person name="Martin F.M."/>
            <person name="Hacquard S."/>
        </authorList>
    </citation>
    <scope>NUCLEOTIDE SEQUENCE [LARGE SCALE GENOMIC DNA]</scope>
    <source>
        <strain evidence="2 3">MPI-SDFR-AT-0080</strain>
    </source>
</reference>
<proteinExistence type="predicted"/>
<evidence type="ECO:0000313" key="3">
    <source>
        <dbReference type="Proteomes" id="UP000774617"/>
    </source>
</evidence>
<evidence type="ECO:0000313" key="2">
    <source>
        <dbReference type="EMBL" id="KAH7020619.1"/>
    </source>
</evidence>
<dbReference type="EMBL" id="JAGTJR010000067">
    <property type="protein sequence ID" value="KAH7020619.1"/>
    <property type="molecule type" value="Genomic_DNA"/>
</dbReference>
<sequence length="165" mass="18114">MVWQIPLFLSASLGFLHPQAARKVSISVHPPSIQTRAVVASHLCQPLRLLFASSLALGEMMLSLQPHESLTKRNRVFACLALASRPPLQSAMIFDAQNGKESLLLPPQPQNHTWQCAFSTVVRPLFLRIFLSPPDKYYRVNPGCSLDVPQLLGPPAASSVHLVSS</sequence>
<evidence type="ECO:0000256" key="1">
    <source>
        <dbReference type="SAM" id="SignalP"/>
    </source>
</evidence>
<dbReference type="Proteomes" id="UP000774617">
    <property type="component" value="Unassembled WGS sequence"/>
</dbReference>
<name>A0ABQ8FS27_9PEZI</name>
<organism evidence="2 3">
    <name type="scientific">Macrophomina phaseolina</name>
    <dbReference type="NCBI Taxonomy" id="35725"/>
    <lineage>
        <taxon>Eukaryota</taxon>
        <taxon>Fungi</taxon>
        <taxon>Dikarya</taxon>
        <taxon>Ascomycota</taxon>
        <taxon>Pezizomycotina</taxon>
        <taxon>Dothideomycetes</taxon>
        <taxon>Dothideomycetes incertae sedis</taxon>
        <taxon>Botryosphaeriales</taxon>
        <taxon>Botryosphaeriaceae</taxon>
        <taxon>Macrophomina</taxon>
    </lineage>
</organism>
<feature type="chain" id="PRO_5046890551" description="Secreted protein" evidence="1">
    <location>
        <begin position="22"/>
        <end position="165"/>
    </location>
</feature>
<keyword evidence="1" id="KW-0732">Signal</keyword>
<feature type="signal peptide" evidence="1">
    <location>
        <begin position="1"/>
        <end position="21"/>
    </location>
</feature>
<keyword evidence="3" id="KW-1185">Reference proteome</keyword>
<comment type="caution">
    <text evidence="2">The sequence shown here is derived from an EMBL/GenBank/DDBJ whole genome shotgun (WGS) entry which is preliminary data.</text>
</comment>
<accession>A0ABQ8FS27</accession>
<gene>
    <name evidence="2" type="ORF">B0J12DRAFT_687921</name>
</gene>
<protein>
    <recommendedName>
        <fullName evidence="4">Secreted protein</fullName>
    </recommendedName>
</protein>
<evidence type="ECO:0008006" key="4">
    <source>
        <dbReference type="Google" id="ProtNLM"/>
    </source>
</evidence>